<feature type="compositionally biased region" description="Low complexity" evidence="16">
    <location>
        <begin position="1167"/>
        <end position="1193"/>
    </location>
</feature>
<feature type="region of interest" description="Disordered" evidence="16">
    <location>
        <begin position="1225"/>
        <end position="1288"/>
    </location>
</feature>
<feature type="compositionally biased region" description="Polar residues" evidence="16">
    <location>
        <begin position="1468"/>
        <end position="1482"/>
    </location>
</feature>
<evidence type="ECO:0000256" key="8">
    <source>
        <dbReference type="ARBA" id="ARBA00022741"/>
    </source>
</evidence>
<dbReference type="Proteomes" id="UP000242450">
    <property type="component" value="Chromosome 13"/>
</dbReference>
<feature type="region of interest" description="Disordered" evidence="16">
    <location>
        <begin position="898"/>
        <end position="1004"/>
    </location>
</feature>
<comment type="catalytic activity">
    <reaction evidence="13">
        <text>1D-myo-inositol hexakisphosphate + ATP = 1-diphospho-1D-myo-inositol 2,3,4,5,6-pentakisphosphate + ADP</text>
        <dbReference type="Rhea" id="RHEA:37459"/>
        <dbReference type="ChEBI" id="CHEBI:30616"/>
        <dbReference type="ChEBI" id="CHEBI:58130"/>
        <dbReference type="ChEBI" id="CHEBI:74946"/>
        <dbReference type="ChEBI" id="CHEBI:456216"/>
        <dbReference type="EC" id="2.7.4.24"/>
    </reaction>
    <physiologicalReaction direction="left-to-right" evidence="13">
        <dbReference type="Rhea" id="RHEA:37460"/>
    </physiologicalReaction>
</comment>
<keyword evidence="10 15" id="KW-0067">ATP-binding</keyword>
<name>A0A212CT39_CEREH</name>
<dbReference type="InterPro" id="IPR037446">
    <property type="entry name" value="His_Pase_VIP1"/>
</dbReference>
<dbReference type="PROSITE" id="PS00616">
    <property type="entry name" value="HIS_ACID_PHOSPHAT_1"/>
    <property type="match status" value="1"/>
</dbReference>
<keyword evidence="6" id="KW-0597">Phosphoprotein</keyword>
<evidence type="ECO:0000256" key="13">
    <source>
        <dbReference type="ARBA" id="ARBA00034629"/>
    </source>
</evidence>
<evidence type="ECO:0000256" key="3">
    <source>
        <dbReference type="ARBA" id="ARBA00005609"/>
    </source>
</evidence>
<comment type="catalytic activity">
    <reaction evidence="12">
        <text>5-diphospho-1D-myo-inositol 1,2,3,4,6-pentakisphosphate + ATP + H(+) = 1,5-bis(diphospho)-1D-myo-inositol 2,3,4,6-tetrakisphosphate + ADP</text>
        <dbReference type="Rhea" id="RHEA:10276"/>
        <dbReference type="ChEBI" id="CHEBI:15378"/>
        <dbReference type="ChEBI" id="CHEBI:30616"/>
        <dbReference type="ChEBI" id="CHEBI:58628"/>
        <dbReference type="ChEBI" id="CHEBI:77983"/>
        <dbReference type="ChEBI" id="CHEBI:456216"/>
        <dbReference type="EC" id="2.7.4.24"/>
    </reaction>
    <physiologicalReaction direction="left-to-right" evidence="12">
        <dbReference type="Rhea" id="RHEA:10277"/>
    </physiologicalReaction>
</comment>
<dbReference type="Gene3D" id="3.40.50.1240">
    <property type="entry name" value="Phosphoglycerate mutase-like"/>
    <property type="match status" value="1"/>
</dbReference>
<dbReference type="FunFam" id="3.40.50.11950:FF:000003">
    <property type="entry name" value="Inositol hexakisphosphate and diphosphoinositol-pentakisphosphate kinase"/>
    <property type="match status" value="1"/>
</dbReference>
<evidence type="ECO:0000256" key="16">
    <source>
        <dbReference type="SAM" id="MobiDB-lite"/>
    </source>
</evidence>
<proteinExistence type="inferred from homology"/>
<evidence type="ECO:0000256" key="12">
    <source>
        <dbReference type="ARBA" id="ARBA00033696"/>
    </source>
</evidence>
<feature type="region of interest" description="Disordered" evidence="16">
    <location>
        <begin position="1461"/>
        <end position="1486"/>
    </location>
</feature>
<comment type="subcellular location">
    <subcellularLocation>
        <location evidence="1">Cell membrane</location>
    </subcellularLocation>
    <subcellularLocation>
        <location evidence="2 15">Cytoplasm</location>
        <location evidence="2 15">Cytosol</location>
    </subcellularLocation>
</comment>
<dbReference type="Pfam" id="PF18086">
    <property type="entry name" value="PPIP5K2_N"/>
    <property type="match status" value="1"/>
</dbReference>
<feature type="region of interest" description="Disordered" evidence="16">
    <location>
        <begin position="1167"/>
        <end position="1210"/>
    </location>
</feature>
<dbReference type="Gene3D" id="3.30.470.20">
    <property type="entry name" value="ATP-grasp fold, B domain"/>
    <property type="match status" value="1"/>
</dbReference>
<feature type="domain" description="VIP1 N-terminal" evidence="17">
    <location>
        <begin position="55"/>
        <end position="144"/>
    </location>
</feature>
<evidence type="ECO:0000259" key="17">
    <source>
        <dbReference type="Pfam" id="PF18086"/>
    </source>
</evidence>
<dbReference type="GO" id="GO:0005524">
    <property type="term" value="F:ATP binding"/>
    <property type="evidence" value="ECO:0007669"/>
    <property type="project" value="UniProtKB-KW"/>
</dbReference>
<accession>A0A212CT39</accession>
<feature type="compositionally biased region" description="Acidic residues" evidence="16">
    <location>
        <begin position="37"/>
        <end position="48"/>
    </location>
</feature>
<evidence type="ECO:0000256" key="5">
    <source>
        <dbReference type="ARBA" id="ARBA00022490"/>
    </source>
</evidence>
<dbReference type="GO" id="GO:0005829">
    <property type="term" value="C:cytosol"/>
    <property type="evidence" value="ECO:0007669"/>
    <property type="project" value="UniProtKB-SubCell"/>
</dbReference>
<feature type="non-terminal residue" evidence="18">
    <location>
        <position position="1522"/>
    </location>
</feature>
<sequence length="1522" mass="168962">MWSLPASEGESATAHFFLGAGDEGLGPGGLGMRPEESDSELLEDEEDEVPPEPQIIVGICAMTKKSKSKPMTQILERLCRFDYLTVIILGEDVILNEPVENWPSCHCLISFHSKGFPLDKAVAYSKLRNPFLINDLAMQYYIQDRREVYRILQEEGIDLPRYAVLNRDPARPEECNLIEGEDQVEVNGAVFPKPFVEKPVSAEDHKVYIYYPSSAGGGSQRLFRKIGSRSSVYSPESSVRKTGSYIYEEFMPTDGTDVKVMVYTVGPDYAHAEARKSPALDGKVERDSEGKEIRYPVMLTAMEKLVARKVCVAFKQTVCGFDLLRANGHSFVCDVNGFSFVKNSMKYYDDCAKILGNTIMRELAPQFQIPWSIPMEAEDIPIVPTTSGTMMELRCVIAIIRHGDRTPKQKMKMEVTHPRFFSLFEKHGGYKTGKLKLKRPEQLQEVLDITRLLLAELEKEPGGEIEEKTGKLEQLKSVLEMYGHFSGINRKVQLTYYPHGVKASNEGQVNWGGELTPAGRVQAEELGRAFRCMYPGGQGDYAGFPGCGLLRLHSTFRHDLKIYASDEGRVQMTAAAFAKGLLALEGELTPILVQMVKSANMNGLLDSDGDSLSSCQHRVKARLHHILQQDAPFGPEDYDQLAPTGSTSLLSSMAVIQNPVKVCDQVFDLIENLTHQIRERMQDPKSVDLQLYHSETLELMLQRWSKLERDFRQKSGRYDISKIPDIYDCVKYDVQHNGSLGLEGTAELLRLSKALADVVIPQEYGISREEKLEIAVGFCLPLLRKILLDLQRTHEDESVNKLHPLYSRGVLSPGRHVRTRLYFTSESHVHSLLSVFRYGGLLDETKDTQWQRALAYLSAIPELNYMTQIVIMLYEDNTRDPLSEERFHVELHFSPGVKGVEEEGSAPTGCGFRPASSENEERKADQGSVEDLCPAKASDEPDRALQTSPLPSEGPGLPKKSPLIRNRKAGSMEVLSETSSSRPGGYRLFSSSRPPTEMKQSGLGSQCTGLFSTTVLGGSSSAPNLQDYARSQGKKLPPASLKHRDELLFVPAVKRFSVSFAKHPTNELLDDQHPVVRLLRSFSSDCTGGRPVSLDATLAHHLHQCSYHLRLFRNWLRSGQDDPECLYGFEGCSMVPTIYPLETLHNALSLRQVSEFLSRVCQRHTEAQAQASADSSGPSSTVSSAGPSSPTAVDGNCPFGFSDQPSLSSHMTEGYQDLRLLQEAPGSGAQEPPLEGQQEPFEQNQSPQEPPVETNQPCQEVAEEISQPCQEAPDSSQPCQDIPEEVSQPCQQLSDIRQLCEENRDDVNQTCQEVPQISQPCQDASQLYQKVSKEACELCQENSEEVNQPCQRVPVETGRLVHGFPIGVDGPAQEVLGEAGKPTQEIPEELSQSCQEFSVDIGRLTQGASAINLLSQDTPEVDNRPLEFPGEVALQAQEVSEWVNQQQSYVVPELIDHLSGEDVPQVQCPPSNANPQSQSLAPDQNAPLPPATYWAYGCFLIIPNRPLGPSPVPLGSSSREKQ</sequence>
<feature type="compositionally biased region" description="Polar residues" evidence="16">
    <location>
        <begin position="989"/>
        <end position="1004"/>
    </location>
</feature>
<keyword evidence="19" id="KW-1185">Reference proteome</keyword>
<dbReference type="EC" id="2.7.4.24" evidence="15"/>
<evidence type="ECO:0000256" key="14">
    <source>
        <dbReference type="ARBA" id="ARBA00037056"/>
    </source>
</evidence>
<evidence type="ECO:0000256" key="4">
    <source>
        <dbReference type="ARBA" id="ARBA00022475"/>
    </source>
</evidence>
<dbReference type="OrthoDB" id="18042at2759"/>
<evidence type="ECO:0000256" key="1">
    <source>
        <dbReference type="ARBA" id="ARBA00004236"/>
    </source>
</evidence>
<dbReference type="Gene3D" id="3.40.50.11950">
    <property type="match status" value="1"/>
</dbReference>
<dbReference type="EMBL" id="MKHE01000013">
    <property type="protein sequence ID" value="OWK09167.1"/>
    <property type="molecule type" value="Genomic_DNA"/>
</dbReference>
<gene>
    <name evidence="18" type="ORF">Celaphus_00015463</name>
</gene>
<organism evidence="18 19">
    <name type="scientific">Cervus elaphus hippelaphus</name>
    <name type="common">European red deer</name>
    <dbReference type="NCBI Taxonomy" id="46360"/>
    <lineage>
        <taxon>Eukaryota</taxon>
        <taxon>Metazoa</taxon>
        <taxon>Chordata</taxon>
        <taxon>Craniata</taxon>
        <taxon>Vertebrata</taxon>
        <taxon>Euteleostomi</taxon>
        <taxon>Mammalia</taxon>
        <taxon>Eutheria</taxon>
        <taxon>Laurasiatheria</taxon>
        <taxon>Artiodactyla</taxon>
        <taxon>Ruminantia</taxon>
        <taxon>Pecora</taxon>
        <taxon>Cervidae</taxon>
        <taxon>Cervinae</taxon>
        <taxon>Cervus</taxon>
    </lineage>
</organism>
<evidence type="ECO:0000256" key="10">
    <source>
        <dbReference type="ARBA" id="ARBA00022840"/>
    </source>
</evidence>
<comment type="function">
    <text evidence="15">Bifunctional inositol kinase that acts in concert with the IP6K kinases to synthesize the diphosphate group-containing inositol pyrophosphates diphosphoinositol pentakisphosphate, PP-InsP5, and bis-diphosphoinositol tetrakisphosphate, (PP)2-InsP4. PP-InsP5 and (PP)2-InsP4, also respectively called InsP7 and InsP8, may regulate a variety of cellular processes, including apoptosis, vesicle trafficking, cytoskeletal dynamics, and exocytosis. Phosphorylates inositol hexakisphosphate (InsP6).</text>
</comment>
<evidence type="ECO:0000313" key="19">
    <source>
        <dbReference type="Proteomes" id="UP000242450"/>
    </source>
</evidence>
<feature type="compositionally biased region" description="Polar residues" evidence="16">
    <location>
        <begin position="1240"/>
        <end position="1258"/>
    </location>
</feature>
<comment type="caution">
    <text evidence="18">The sequence shown here is derived from an EMBL/GenBank/DDBJ whole genome shotgun (WGS) entry which is preliminary data.</text>
</comment>
<keyword evidence="7 15" id="KW-0808">Transferase</keyword>
<keyword evidence="4" id="KW-1003">Cell membrane</keyword>
<comment type="function">
    <text evidence="14">Bifunctional inositol kinase that acts in concert with the IP6K kinases IP6K1, IP6K2 and IP6K3 to synthesize the diphosphate group-containing inositol pyrophosphates diphosphoinositol pentakisphosphate, PP-InsP5, and bis-diphosphoinositol tetrakisphosphate, (PP)2-InsP4. PP-InsP5 and (PP)2-InsP4, also respectively called InsP7 and InsP8, regulate a variety of cellular processes, including apoptosis, vesicle trafficking, cytoskeletal dynamics, exocytosis, insulin signaling and neutrophil activation. Phosphorylates inositol hexakisphosphate (InsP6) at position 1 to produce PP-InsP5 which is in turn phosphorylated by IP6Ks to produce (PP)2-InsP4. Alternatively, phosphorylates PP-InsP5 at position 1, produced by IP6Ks from InsP6, to produce (PP)2-InsP4. Activated when cells are exposed to hyperosmotic stress.</text>
</comment>
<dbReference type="PANTHER" id="PTHR12750:SF11">
    <property type="entry name" value="INOSITOL HEXAKISPHOSPHATE AND DIPHOSPHOINOSITOL-PENTAKISPHOSPHATE KINASE 1"/>
    <property type="match status" value="1"/>
</dbReference>
<dbReference type="GO" id="GO:0032958">
    <property type="term" value="P:inositol phosphate biosynthetic process"/>
    <property type="evidence" value="ECO:0007669"/>
    <property type="project" value="TreeGrafter"/>
</dbReference>
<evidence type="ECO:0000256" key="15">
    <source>
        <dbReference type="RuleBase" id="RU365032"/>
    </source>
</evidence>
<keyword evidence="8 15" id="KW-0547">Nucleotide-binding</keyword>
<dbReference type="InterPro" id="IPR033379">
    <property type="entry name" value="Acid_Pase_AS"/>
</dbReference>
<dbReference type="GO" id="GO:0006020">
    <property type="term" value="P:inositol metabolic process"/>
    <property type="evidence" value="ECO:0007669"/>
    <property type="project" value="TreeGrafter"/>
</dbReference>
<dbReference type="FunFam" id="3.30.470.20:FF:000003">
    <property type="entry name" value="Inositol hexakisphosphate and diphosphoinositol-pentakisphosphate kinase"/>
    <property type="match status" value="1"/>
</dbReference>
<evidence type="ECO:0000256" key="11">
    <source>
        <dbReference type="ARBA" id="ARBA00023136"/>
    </source>
</evidence>
<feature type="region of interest" description="Disordered" evidence="16">
    <location>
        <begin position="20"/>
        <end position="48"/>
    </location>
</feature>
<protein>
    <recommendedName>
        <fullName evidence="15">Inositol hexakisphosphate and diphosphoinositol-pentakisphosphate kinase</fullName>
        <ecNumber evidence="15">2.7.4.24</ecNumber>
    </recommendedName>
</protein>
<reference evidence="18 19" key="1">
    <citation type="journal article" date="2018" name="Mol. Genet. Genomics">
        <title>The red deer Cervus elaphus genome CerEla1.0: sequencing, annotating, genes, and chromosomes.</title>
        <authorList>
            <person name="Bana N.A."/>
            <person name="Nyiri A."/>
            <person name="Nagy J."/>
            <person name="Frank K."/>
            <person name="Nagy T."/>
            <person name="Steger V."/>
            <person name="Schiller M."/>
            <person name="Lakatos P."/>
            <person name="Sugar L."/>
            <person name="Horn P."/>
            <person name="Barta E."/>
            <person name="Orosz L."/>
        </authorList>
    </citation>
    <scope>NUCLEOTIDE SEQUENCE [LARGE SCALE GENOMIC DNA]</scope>
    <source>
        <strain evidence="18">Hungarian</strain>
    </source>
</reference>
<evidence type="ECO:0000313" key="18">
    <source>
        <dbReference type="EMBL" id="OWK09167.1"/>
    </source>
</evidence>
<dbReference type="InterPro" id="IPR000560">
    <property type="entry name" value="His_Pase_clade-2"/>
</dbReference>
<feature type="compositionally biased region" description="Polar residues" evidence="16">
    <location>
        <begin position="1267"/>
        <end position="1279"/>
    </location>
</feature>
<dbReference type="GO" id="GO:0052723">
    <property type="term" value="F:inositol hexakisphosphate 1-kinase activity"/>
    <property type="evidence" value="ECO:0007669"/>
    <property type="project" value="RHEA"/>
</dbReference>
<comment type="similarity">
    <text evidence="3 15">Belongs to the histidine acid phosphatase family. VIP1 subfamily.</text>
</comment>
<dbReference type="PANTHER" id="PTHR12750">
    <property type="entry name" value="DIPHOSPHOINOSITOL PENTAKISPHOSPHATE KINASE"/>
    <property type="match status" value="1"/>
</dbReference>
<keyword evidence="9 15" id="KW-0418">Kinase</keyword>
<dbReference type="SUPFAM" id="SSF53254">
    <property type="entry name" value="Phosphoglycerate mutase-like"/>
    <property type="match status" value="1"/>
</dbReference>
<evidence type="ECO:0000256" key="7">
    <source>
        <dbReference type="ARBA" id="ARBA00022679"/>
    </source>
</evidence>
<dbReference type="FunFam" id="3.40.50.11950:FF:000001">
    <property type="entry name" value="Inositol hexakisphosphate and diphosphoinositol-pentakisphosphate kinase"/>
    <property type="match status" value="1"/>
</dbReference>
<keyword evidence="11" id="KW-0472">Membrane</keyword>
<keyword evidence="5 15" id="KW-0963">Cytoplasm</keyword>
<dbReference type="InterPro" id="IPR029033">
    <property type="entry name" value="His_PPase_superfam"/>
</dbReference>
<evidence type="ECO:0000256" key="2">
    <source>
        <dbReference type="ARBA" id="ARBA00004514"/>
    </source>
</evidence>
<feature type="compositionally biased region" description="Gly residues" evidence="16">
    <location>
        <begin position="21"/>
        <end position="31"/>
    </location>
</feature>
<evidence type="ECO:0000256" key="9">
    <source>
        <dbReference type="ARBA" id="ARBA00022777"/>
    </source>
</evidence>
<dbReference type="CDD" id="cd07061">
    <property type="entry name" value="HP_HAP_like"/>
    <property type="match status" value="1"/>
</dbReference>
<dbReference type="InterPro" id="IPR040557">
    <property type="entry name" value="VIP1_N"/>
</dbReference>
<dbReference type="GO" id="GO:0005886">
    <property type="term" value="C:plasma membrane"/>
    <property type="evidence" value="ECO:0007669"/>
    <property type="project" value="UniProtKB-SubCell"/>
</dbReference>
<dbReference type="GO" id="GO:0033857">
    <property type="term" value="F:5-diphosphoinositol pentakisphosphate 1-kinase activity"/>
    <property type="evidence" value="ECO:0007669"/>
    <property type="project" value="TreeGrafter"/>
</dbReference>
<evidence type="ECO:0000256" key="6">
    <source>
        <dbReference type="ARBA" id="ARBA00022553"/>
    </source>
</evidence>
<dbReference type="Pfam" id="PF00328">
    <property type="entry name" value="His_Phos_2"/>
    <property type="match status" value="1"/>
</dbReference>